<dbReference type="InterPro" id="IPR015882">
    <property type="entry name" value="HEX_bac_N"/>
</dbReference>
<comment type="catalytic activity">
    <reaction evidence="1">
        <text>Hydrolysis of terminal non-reducing N-acetyl-D-hexosamine residues in N-acetyl-beta-D-hexosaminides.</text>
        <dbReference type="EC" id="3.2.1.52"/>
    </reaction>
</comment>
<dbReference type="Pfam" id="PF03173">
    <property type="entry name" value="CHB_HEX"/>
    <property type="match status" value="1"/>
</dbReference>
<accession>F3ZRT0</accession>
<feature type="domain" description="Beta-hexosaminidase bacterial type N-terminal" evidence="10">
    <location>
        <begin position="175"/>
        <end position="295"/>
    </location>
</feature>
<dbReference type="InterPro" id="IPR008965">
    <property type="entry name" value="CBM2/CBM3_carb-bd_dom_sf"/>
</dbReference>
<keyword evidence="4 12" id="KW-0378">Hydrolase</keyword>
<dbReference type="PANTHER" id="PTHR22600">
    <property type="entry name" value="BETA-HEXOSAMINIDASE"/>
    <property type="match status" value="1"/>
</dbReference>
<dbReference type="Gene3D" id="3.20.20.80">
    <property type="entry name" value="Glycosidases"/>
    <property type="match status" value="1"/>
</dbReference>
<feature type="domain" description="Chitobiase/beta-hexosaminidases N-terminal" evidence="11">
    <location>
        <begin position="41"/>
        <end position="110"/>
    </location>
</feature>
<feature type="active site" description="Proton donor" evidence="8">
    <location>
        <position position="503"/>
    </location>
</feature>
<evidence type="ECO:0000256" key="2">
    <source>
        <dbReference type="ARBA" id="ARBA00006285"/>
    </source>
</evidence>
<dbReference type="GO" id="GO:0016020">
    <property type="term" value="C:membrane"/>
    <property type="evidence" value="ECO:0007669"/>
    <property type="project" value="TreeGrafter"/>
</dbReference>
<dbReference type="InterPro" id="IPR029018">
    <property type="entry name" value="Hex-like_dom2"/>
</dbReference>
<dbReference type="OrthoDB" id="1090159at2"/>
<dbReference type="SUPFAM" id="SSF55545">
    <property type="entry name" value="beta-N-acetylhexosaminidase-like domain"/>
    <property type="match status" value="1"/>
</dbReference>
<dbReference type="SUPFAM" id="SSF49384">
    <property type="entry name" value="Carbohydrate-binding domain"/>
    <property type="match status" value="1"/>
</dbReference>
<gene>
    <name evidence="12" type="ORF">Bcop_1831</name>
</gene>
<dbReference type="PROSITE" id="PS51257">
    <property type="entry name" value="PROKAR_LIPOPROTEIN"/>
    <property type="match status" value="1"/>
</dbReference>
<comment type="similarity">
    <text evidence="2">Belongs to the glycosyl hydrolase 20 family.</text>
</comment>
<dbReference type="PRINTS" id="PR00738">
    <property type="entry name" value="GLHYDRLASE20"/>
</dbReference>
<dbReference type="InterPro" id="IPR012291">
    <property type="entry name" value="CBM2_carb-bd_dom_sf"/>
</dbReference>
<name>F3ZRT0_9BACE</name>
<dbReference type="InterPro" id="IPR026876">
    <property type="entry name" value="Fn3_assoc_repeat"/>
</dbReference>
<dbReference type="InterPro" id="IPR004866">
    <property type="entry name" value="CHB/HEX_N_dom"/>
</dbReference>
<proteinExistence type="inferred from homology"/>
<keyword evidence="13" id="KW-1185">Reference proteome</keyword>
<dbReference type="InterPro" id="IPR015883">
    <property type="entry name" value="Glyco_hydro_20_cat"/>
</dbReference>
<dbReference type="GO" id="GO:0004563">
    <property type="term" value="F:beta-N-acetylhexosaminidase activity"/>
    <property type="evidence" value="ECO:0007669"/>
    <property type="project" value="UniProtKB-EC"/>
</dbReference>
<reference evidence="12 13" key="1">
    <citation type="journal article" date="2011" name="Stand. Genomic Sci.">
        <title>Non-contiguous finished genome sequence of Bacteroides coprosuis type strain (PC139).</title>
        <authorList>
            <person name="Land M."/>
            <person name="Held B."/>
            <person name="Gronow S."/>
            <person name="Abt B."/>
            <person name="Lucas S."/>
            <person name="Del Rio T.G."/>
            <person name="Nolan M."/>
            <person name="Tice H."/>
            <person name="Cheng J.F."/>
            <person name="Pitluck S."/>
            <person name="Liolios K."/>
            <person name="Pagani I."/>
            <person name="Ivanova N."/>
            <person name="Mavromatis K."/>
            <person name="Mikhailova N."/>
            <person name="Pati A."/>
            <person name="Tapia R."/>
            <person name="Han C."/>
            <person name="Goodwin L."/>
            <person name="Chen A."/>
            <person name="Palaniappan K."/>
            <person name="Hauser L."/>
            <person name="Brambilla E.M."/>
            <person name="Rohde M."/>
            <person name="Goker M."/>
            <person name="Detter J.C."/>
            <person name="Woyke T."/>
            <person name="Bristow J."/>
            <person name="Eisen J.A."/>
            <person name="Markowitz V."/>
            <person name="Hugenholtz P."/>
            <person name="Kyrpides N.C."/>
            <person name="Klenk H.P."/>
            <person name="Lapidus A."/>
        </authorList>
    </citation>
    <scope>NUCLEOTIDE SEQUENCE [LARGE SCALE GENOMIC DNA]</scope>
    <source>
        <strain evidence="12 13">DSM 18011</strain>
    </source>
</reference>
<protein>
    <recommendedName>
        <fullName evidence="3">beta-N-acetylhexosaminidase</fullName>
        <ecNumber evidence="3">3.2.1.52</ecNumber>
    </recommendedName>
    <alternativeName>
        <fullName evidence="6">Beta-N-acetylhexosaminidase</fullName>
    </alternativeName>
    <alternativeName>
        <fullName evidence="7">N-acetyl-beta-glucosaminidase</fullName>
    </alternativeName>
</protein>
<evidence type="ECO:0000256" key="5">
    <source>
        <dbReference type="ARBA" id="ARBA00023295"/>
    </source>
</evidence>
<dbReference type="eggNOG" id="COG3525">
    <property type="taxonomic scope" value="Bacteria"/>
</dbReference>
<evidence type="ECO:0000256" key="4">
    <source>
        <dbReference type="ARBA" id="ARBA00022801"/>
    </source>
</evidence>
<evidence type="ECO:0000313" key="12">
    <source>
        <dbReference type="EMBL" id="EGJ72019.1"/>
    </source>
</evidence>
<dbReference type="SUPFAM" id="SSF81296">
    <property type="entry name" value="E set domains"/>
    <property type="match status" value="1"/>
</dbReference>
<dbReference type="GO" id="GO:0030247">
    <property type="term" value="F:polysaccharide binding"/>
    <property type="evidence" value="ECO:0007669"/>
    <property type="project" value="InterPro"/>
</dbReference>
<evidence type="ECO:0000259" key="9">
    <source>
        <dbReference type="Pfam" id="PF00728"/>
    </source>
</evidence>
<organism evidence="12 13">
    <name type="scientific">Bacteroides coprosuis DSM 18011</name>
    <dbReference type="NCBI Taxonomy" id="679937"/>
    <lineage>
        <taxon>Bacteria</taxon>
        <taxon>Pseudomonadati</taxon>
        <taxon>Bacteroidota</taxon>
        <taxon>Bacteroidia</taxon>
        <taxon>Bacteroidales</taxon>
        <taxon>Bacteroidaceae</taxon>
        <taxon>Bacteroides</taxon>
    </lineage>
</organism>
<dbReference type="PANTHER" id="PTHR22600:SF57">
    <property type="entry name" value="BETA-N-ACETYLHEXOSAMINIDASE"/>
    <property type="match status" value="1"/>
</dbReference>
<dbReference type="AlphaFoldDB" id="F3ZRT0"/>
<evidence type="ECO:0000256" key="6">
    <source>
        <dbReference type="ARBA" id="ARBA00030512"/>
    </source>
</evidence>
<evidence type="ECO:0000313" key="13">
    <source>
        <dbReference type="Proteomes" id="UP000018439"/>
    </source>
</evidence>
<evidence type="ECO:0000256" key="3">
    <source>
        <dbReference type="ARBA" id="ARBA00012663"/>
    </source>
</evidence>
<feature type="domain" description="Glycoside hydrolase family 20 catalytic" evidence="9">
    <location>
        <begin position="299"/>
        <end position="710"/>
    </location>
</feature>
<dbReference type="STRING" id="679937.Bcop_1831"/>
<dbReference type="SUPFAM" id="SSF51445">
    <property type="entry name" value="(Trans)glycosidases"/>
    <property type="match status" value="1"/>
</dbReference>
<dbReference type="InterPro" id="IPR013783">
    <property type="entry name" value="Ig-like_fold"/>
</dbReference>
<dbReference type="Pfam" id="PF00728">
    <property type="entry name" value="Glyco_hydro_20"/>
    <property type="match status" value="1"/>
</dbReference>
<dbReference type="GO" id="GO:0005975">
    <property type="term" value="P:carbohydrate metabolic process"/>
    <property type="evidence" value="ECO:0007669"/>
    <property type="project" value="InterPro"/>
</dbReference>
<evidence type="ECO:0000256" key="8">
    <source>
        <dbReference type="PIRSR" id="PIRSR625705-1"/>
    </source>
</evidence>
<dbReference type="Pfam" id="PF02838">
    <property type="entry name" value="Glyco_hydro_20b"/>
    <property type="match status" value="1"/>
</dbReference>
<dbReference type="InterPro" id="IPR017853">
    <property type="entry name" value="GH"/>
</dbReference>
<dbReference type="InterPro" id="IPR014756">
    <property type="entry name" value="Ig_E-set"/>
</dbReference>
<dbReference type="Gene3D" id="2.60.40.10">
    <property type="entry name" value="Immunoglobulins"/>
    <property type="match status" value="1"/>
</dbReference>
<evidence type="ECO:0000259" key="11">
    <source>
        <dbReference type="Pfam" id="PF03173"/>
    </source>
</evidence>
<sequence length="824" mass="94047">MHKIFYLFLFLILGCSKIDKELPISLQWEFSMDSETNEYLNKFTITNISKSTLDKEWAIYYSQLPREIQFDSSLPLKIEAVNANFFKISPSNNFKKLEPNESVSIQFTTNEGVSNVSQQPEGVYWINLKKPNEPISINLKKNTLFSEKYQSVNLKKIYDENNLLLSYSAPLTEVDVLPTVKKVDYNLGKITLSEKVALKYDSKFKNEAMLLTNKLKQLYNIDIDEASSMRINLAELVGEGYSKNNELYLLSIDSNDINIYGNTNHGIFNGCQTLLSLLKQKEKPYELSCLTILDYPDLPYRGQMLDIARNFTTVDNIKKLIDVLSSYKINVLHLHLTDDEGWRIEIPGIEELTTVSSKRGHTLDEQNSLLPGYDGNFNANENSSGNGFITRAEYIDLLKYAQQHHVQIIPEIDSPGHARAAIVAMNARYKKYIATDKSKAEEYLLADFNDQSTYVSAQSYTDNVMNVALPSTYKFLEKVFTEIKDMYKDAGVELTSIHIGGDEVPNGAWMKSPACKELIQTNQLHSTKQLSEYFFKKVSRILHGMDLKFNGWQEVALNNTHGNDTEFIGNAQAVYCWNTIAEWDSDEIPYTVANSGYNVILCNVNNFYLDLAYGPHPEERGHMWAGYVNETSSFAMLPYSIYKSSRKNLSGEELNLDSLAHNKLQLNKDSKQNIKGVQAQLFAETIRGYEWVEYYTFPKILGLVERGWNAHPRWDNLTGNKEKEEYNKDLALFYNKISLCEFPYLNKLGVNFRLPHPGIKLIDDKVHINTPITNATIRYTLDGSDPTETSTIWDSPISPSGNIIKSRIFFSNKSSLISTLIITQ</sequence>
<dbReference type="Proteomes" id="UP000018439">
    <property type="component" value="Chromosome"/>
</dbReference>
<dbReference type="Gene3D" id="2.60.40.290">
    <property type="match status" value="1"/>
</dbReference>
<dbReference type="EC" id="3.2.1.52" evidence="3"/>
<evidence type="ECO:0000259" key="10">
    <source>
        <dbReference type="Pfam" id="PF02838"/>
    </source>
</evidence>
<dbReference type="HOGENOM" id="CLU_007082_4_1_10"/>
<evidence type="ECO:0000256" key="7">
    <source>
        <dbReference type="ARBA" id="ARBA00033000"/>
    </source>
</evidence>
<dbReference type="GO" id="GO:0030203">
    <property type="term" value="P:glycosaminoglycan metabolic process"/>
    <property type="evidence" value="ECO:0007669"/>
    <property type="project" value="TreeGrafter"/>
</dbReference>
<evidence type="ECO:0000256" key="1">
    <source>
        <dbReference type="ARBA" id="ARBA00001231"/>
    </source>
</evidence>
<dbReference type="Pfam" id="PF13287">
    <property type="entry name" value="Fn3_assoc"/>
    <property type="match status" value="1"/>
</dbReference>
<keyword evidence="5 12" id="KW-0326">Glycosidase</keyword>
<dbReference type="EMBL" id="CM001167">
    <property type="protein sequence ID" value="EGJ72019.1"/>
    <property type="molecule type" value="Genomic_DNA"/>
</dbReference>
<dbReference type="Gene3D" id="3.30.379.10">
    <property type="entry name" value="Chitobiase/beta-hexosaminidase domain 2-like"/>
    <property type="match status" value="1"/>
</dbReference>
<dbReference type="InterPro" id="IPR025705">
    <property type="entry name" value="Beta_hexosaminidase_sua/sub"/>
</dbReference>